<evidence type="ECO:0000259" key="6">
    <source>
        <dbReference type="PROSITE" id="PS50089"/>
    </source>
</evidence>
<evidence type="ECO:0008006" key="10">
    <source>
        <dbReference type="Google" id="ProtNLM"/>
    </source>
</evidence>
<dbReference type="GO" id="GO:0005769">
    <property type="term" value="C:early endosome"/>
    <property type="evidence" value="ECO:0007669"/>
    <property type="project" value="TreeGrafter"/>
</dbReference>
<reference evidence="8 9" key="1">
    <citation type="submission" date="2019-07" db="EMBL/GenBank/DDBJ databases">
        <title>Chromosome genome assembly for large yellow croaker.</title>
        <authorList>
            <person name="Xiao S."/>
        </authorList>
    </citation>
    <scope>NUCLEOTIDE SEQUENCE [LARGE SCALE GENOMIC DNA]</scope>
    <source>
        <strain evidence="8">JMULYC20181020</strain>
        <tissue evidence="8">Muscle</tissue>
    </source>
</reference>
<dbReference type="GO" id="GO:0008270">
    <property type="term" value="F:zinc ion binding"/>
    <property type="evidence" value="ECO:0007669"/>
    <property type="project" value="UniProtKB-KW"/>
</dbReference>
<evidence type="ECO:0000256" key="4">
    <source>
        <dbReference type="ARBA" id="ARBA00022833"/>
    </source>
</evidence>
<evidence type="ECO:0000256" key="2">
    <source>
        <dbReference type="ARBA" id="ARBA00022737"/>
    </source>
</evidence>
<dbReference type="SUPFAM" id="SSF57850">
    <property type="entry name" value="RING/U-box"/>
    <property type="match status" value="1"/>
</dbReference>
<keyword evidence="9" id="KW-1185">Reference proteome</keyword>
<protein>
    <recommendedName>
        <fullName evidence="10">E3 ubiquitin-protein ligase NEURL3</fullName>
    </recommendedName>
</protein>
<dbReference type="InterPro" id="IPR043136">
    <property type="entry name" value="B30.2/SPRY_sf"/>
</dbReference>
<dbReference type="InterPro" id="IPR006573">
    <property type="entry name" value="NHR_dom"/>
</dbReference>
<organism evidence="8 9">
    <name type="scientific">Larimichthys crocea</name>
    <name type="common">Large yellow croaker</name>
    <name type="synonym">Pseudosciaena crocea</name>
    <dbReference type="NCBI Taxonomy" id="215358"/>
    <lineage>
        <taxon>Eukaryota</taxon>
        <taxon>Metazoa</taxon>
        <taxon>Chordata</taxon>
        <taxon>Craniata</taxon>
        <taxon>Vertebrata</taxon>
        <taxon>Euteleostomi</taxon>
        <taxon>Actinopterygii</taxon>
        <taxon>Neopterygii</taxon>
        <taxon>Teleostei</taxon>
        <taxon>Neoteleostei</taxon>
        <taxon>Acanthomorphata</taxon>
        <taxon>Eupercaria</taxon>
        <taxon>Sciaenidae</taxon>
        <taxon>Larimichthys</taxon>
    </lineage>
</organism>
<dbReference type="PROSITE" id="PS50089">
    <property type="entry name" value="ZF_RING_2"/>
    <property type="match status" value="1"/>
</dbReference>
<dbReference type="Pfam" id="PF13920">
    <property type="entry name" value="zf-C3HC4_3"/>
    <property type="match status" value="1"/>
</dbReference>
<keyword evidence="1" id="KW-0479">Metal-binding</keyword>
<keyword evidence="3 5" id="KW-0863">Zinc-finger</keyword>
<dbReference type="FunFam" id="2.60.120.920:FF:000005">
    <property type="entry name" value="Putative E3 ubiquitin-protein ligase NEURL1B"/>
    <property type="match status" value="1"/>
</dbReference>
<name>A0A6G0IM84_LARCR</name>
<dbReference type="AlphaFoldDB" id="A0A6G0IM84"/>
<keyword evidence="2" id="KW-0677">Repeat</keyword>
<gene>
    <name evidence="8" type="ORF">D5F01_LYC09760</name>
</gene>
<dbReference type="PANTHER" id="PTHR12429">
    <property type="entry name" value="NEURALIZED"/>
    <property type="match status" value="1"/>
</dbReference>
<dbReference type="SMART" id="SM00184">
    <property type="entry name" value="RING"/>
    <property type="match status" value="1"/>
</dbReference>
<dbReference type="GO" id="GO:0061630">
    <property type="term" value="F:ubiquitin protein ligase activity"/>
    <property type="evidence" value="ECO:0007669"/>
    <property type="project" value="TreeGrafter"/>
</dbReference>
<dbReference type="EMBL" id="REGW02000009">
    <property type="protein sequence ID" value="KAE8292391.1"/>
    <property type="molecule type" value="Genomic_DNA"/>
</dbReference>
<dbReference type="InterPro" id="IPR013083">
    <property type="entry name" value="Znf_RING/FYVE/PHD"/>
</dbReference>
<evidence type="ECO:0000256" key="1">
    <source>
        <dbReference type="ARBA" id="ARBA00022723"/>
    </source>
</evidence>
<feature type="domain" description="RING-type" evidence="6">
    <location>
        <begin position="234"/>
        <end position="272"/>
    </location>
</feature>
<dbReference type="PANTHER" id="PTHR12429:SF36">
    <property type="entry name" value="E3 UBIQUITIN-PROTEIN LIGASE NEURL3"/>
    <property type="match status" value="1"/>
</dbReference>
<dbReference type="Pfam" id="PF07177">
    <property type="entry name" value="Neuralized"/>
    <property type="match status" value="1"/>
</dbReference>
<proteinExistence type="predicted"/>
<dbReference type="Gene3D" id="3.30.40.10">
    <property type="entry name" value="Zinc/RING finger domain, C3HC4 (zinc finger)"/>
    <property type="match status" value="1"/>
</dbReference>
<dbReference type="Gene3D" id="2.60.120.920">
    <property type="match status" value="1"/>
</dbReference>
<evidence type="ECO:0000256" key="3">
    <source>
        <dbReference type="ARBA" id="ARBA00022771"/>
    </source>
</evidence>
<evidence type="ECO:0000259" key="7">
    <source>
        <dbReference type="PROSITE" id="PS51065"/>
    </source>
</evidence>
<keyword evidence="4" id="KW-0862">Zinc</keyword>
<comment type="caution">
    <text evidence="8">The sequence shown here is derived from an EMBL/GenBank/DDBJ whole genome shotgun (WGS) entry which is preliminary data.</text>
</comment>
<evidence type="ECO:0000256" key="5">
    <source>
        <dbReference type="PROSITE-ProRule" id="PRU00175"/>
    </source>
</evidence>
<dbReference type="InterPro" id="IPR001841">
    <property type="entry name" value="Znf_RING"/>
</dbReference>
<accession>A0A6G0IM84</accession>
<feature type="domain" description="NHR" evidence="7">
    <location>
        <begin position="28"/>
        <end position="184"/>
    </location>
</feature>
<dbReference type="SMART" id="SM00588">
    <property type="entry name" value="NEUZ"/>
    <property type="match status" value="1"/>
</dbReference>
<evidence type="ECO:0000313" key="9">
    <source>
        <dbReference type="Proteomes" id="UP000424527"/>
    </source>
</evidence>
<dbReference type="PROSITE" id="PS51065">
    <property type="entry name" value="NHR"/>
    <property type="match status" value="1"/>
</dbReference>
<dbReference type="InterPro" id="IPR037962">
    <property type="entry name" value="Neuralized"/>
</dbReference>
<evidence type="ECO:0000313" key="8">
    <source>
        <dbReference type="EMBL" id="KAE8292391.1"/>
    </source>
</evidence>
<dbReference type="GO" id="GO:0070086">
    <property type="term" value="P:ubiquitin-dependent endocytosis"/>
    <property type="evidence" value="ECO:0007669"/>
    <property type="project" value="TreeGrafter"/>
</dbReference>
<sequence length="280" mass="30812">MVKEGDVIENSVVESMNSHRCGLCCLGPLTFHAQAVGNKVRLSQGGLLAERSGSTFKNGLVFSSRTVRVQEKIRLRVEKDQFNWHGALRVGFTNVSPSSRSLPLPMMAIPDLTKTPGHWAAPLPESLCQAGSVLQFWVSHGGSLFARSNNGRPHKLFTGVDLSQPLWAMIDIYGQTCSIFLLGSEKSVTFYTRRSCPTPEYFTSPQHDNHCNLISDDCISCLDMKADNHSGQDCVVCMGREATVTLPCGHRCLCAGCVRRVVQQFGSCPLCRHDIREPSL</sequence>
<dbReference type="Proteomes" id="UP000424527">
    <property type="component" value="Unassembled WGS sequence"/>
</dbReference>